<dbReference type="AlphaFoldDB" id="A0A512H625"/>
<dbReference type="EMBL" id="BJZO01000019">
    <property type="protein sequence ID" value="GEO80892.1"/>
    <property type="molecule type" value="Genomic_DNA"/>
</dbReference>
<keyword evidence="1" id="KW-0732">Signal</keyword>
<comment type="caution">
    <text evidence="2">The sequence shown here is derived from an EMBL/GenBank/DDBJ whole genome shotgun (WGS) entry which is preliminary data.</text>
</comment>
<keyword evidence="3" id="KW-1185">Reference proteome</keyword>
<accession>A0A512H625</accession>
<evidence type="ECO:0000313" key="3">
    <source>
        <dbReference type="Proteomes" id="UP000321567"/>
    </source>
</evidence>
<evidence type="ECO:0000313" key="2">
    <source>
        <dbReference type="EMBL" id="GEO80892.1"/>
    </source>
</evidence>
<evidence type="ECO:0000256" key="1">
    <source>
        <dbReference type="SAM" id="SignalP"/>
    </source>
</evidence>
<organism evidence="2 3">
    <name type="scientific">Pararhodospirillum oryzae</name>
    <dbReference type="NCBI Taxonomy" id="478448"/>
    <lineage>
        <taxon>Bacteria</taxon>
        <taxon>Pseudomonadati</taxon>
        <taxon>Pseudomonadota</taxon>
        <taxon>Alphaproteobacteria</taxon>
        <taxon>Rhodospirillales</taxon>
        <taxon>Rhodospirillaceae</taxon>
        <taxon>Pararhodospirillum</taxon>
    </lineage>
</organism>
<sequence length="116" mass="13075">MVARSLALAGALGVACVVGSGITPASASDYKFKLYNMTTQYTVNGFKTYEDGEWSANWLDETIKPGEYADMDWNSNEGDCVVPFRVSWIGYETEQYQVDWCKVSNIYLHDNGFTWD</sequence>
<gene>
    <name evidence="2" type="ORF">ROR02_10230</name>
</gene>
<reference evidence="2 3" key="1">
    <citation type="submission" date="2019-07" db="EMBL/GenBank/DDBJ databases">
        <title>Whole genome shotgun sequence of Rhodospirillum oryzae NBRC 107573.</title>
        <authorList>
            <person name="Hosoyama A."/>
            <person name="Uohara A."/>
            <person name="Ohji S."/>
            <person name="Ichikawa N."/>
        </authorList>
    </citation>
    <scope>NUCLEOTIDE SEQUENCE [LARGE SCALE GENOMIC DNA]</scope>
    <source>
        <strain evidence="2 3">NBRC 107573</strain>
    </source>
</reference>
<feature type="chain" id="PRO_5022156028" description="Argininosuccinate lyase" evidence="1">
    <location>
        <begin position="28"/>
        <end position="116"/>
    </location>
</feature>
<protein>
    <recommendedName>
        <fullName evidence="4">Argininosuccinate lyase</fullName>
    </recommendedName>
</protein>
<feature type="signal peptide" evidence="1">
    <location>
        <begin position="1"/>
        <end position="27"/>
    </location>
</feature>
<evidence type="ECO:0008006" key="4">
    <source>
        <dbReference type="Google" id="ProtNLM"/>
    </source>
</evidence>
<name>A0A512H625_9PROT</name>
<proteinExistence type="predicted"/>
<dbReference type="PROSITE" id="PS51257">
    <property type="entry name" value="PROKAR_LIPOPROTEIN"/>
    <property type="match status" value="1"/>
</dbReference>
<dbReference type="Proteomes" id="UP000321567">
    <property type="component" value="Unassembled WGS sequence"/>
</dbReference>